<protein>
    <recommendedName>
        <fullName evidence="2">PX domain-containing protein</fullName>
    </recommendedName>
</protein>
<feature type="compositionally biased region" description="Polar residues" evidence="1">
    <location>
        <begin position="44"/>
        <end position="54"/>
    </location>
</feature>
<feature type="compositionally biased region" description="Basic and acidic residues" evidence="1">
    <location>
        <begin position="198"/>
        <end position="207"/>
    </location>
</feature>
<evidence type="ECO:0000313" key="4">
    <source>
        <dbReference type="Proteomes" id="UP001162085"/>
    </source>
</evidence>
<accession>A0ABN8WUE3</accession>
<feature type="compositionally biased region" description="Polar residues" evidence="1">
    <location>
        <begin position="22"/>
        <end position="33"/>
    </location>
</feature>
<organism evidence="3 4">
    <name type="scientific">Saccharomyces uvarum</name>
    <name type="common">Yeast</name>
    <name type="synonym">Saccharomyces bayanus var. uvarum</name>
    <dbReference type="NCBI Taxonomy" id="230603"/>
    <lineage>
        <taxon>Eukaryota</taxon>
        <taxon>Fungi</taxon>
        <taxon>Dikarya</taxon>
        <taxon>Ascomycota</taxon>
        <taxon>Saccharomycotina</taxon>
        <taxon>Saccharomycetes</taxon>
        <taxon>Saccharomycetales</taxon>
        <taxon>Saccharomycetaceae</taxon>
        <taxon>Saccharomyces</taxon>
    </lineage>
</organism>
<gene>
    <name evidence="3" type="primary">SUVZ08G1090</name>
    <name evidence="3" type="ORF">SUVZ_08G1090</name>
</gene>
<feature type="region of interest" description="Disordered" evidence="1">
    <location>
        <begin position="122"/>
        <end position="278"/>
    </location>
</feature>
<sequence>MDYEENLEAPVWDELNNEEDSTQNAIPNSSEPVGQSPAHGEGGTNLSEASTSLGDGTDLHTAPKWKDPGLSIADNLLVEEQEDNHDSKANALINSLAPEKDPIADLKNDATQFLAMKGSGDALFSGNANSPLGFDDTISNGDTSMSANSKSISGRRSGKPRILFDSTKSQRNSRRNHSLKTTKTVTSNNASKSPFIDPLKKAEKENEFVEEPLDNENMNEKKEGDEGDTAASAKKSILEQVDKPLYNLPQRAANTTSPAKAEGNSKKVGDTKAGPNVPSIKQDFNVEVKDPVKVGELTSIHVEYTVISESPLLDLQYSQVSRRYRDFRWLYRQLQNNHWGKVIPPPPEKQSVGSFKQDFIENRRFQMENMLTKISQDPILQKDEDFLLFLTSENFSSDSKSRAYATGSGAINDSNDLSEIRISEIKLLGAEDAADVLKNGGIDADLHKGFMSISFTSLPKYNETDEFFTEKKKKMDELEDSLKKLGKSLEMVDTSRNSLAASTDEFSGMVETLASLSVNEPNSELLNNFASAHRSIKSSLERSSLQETLTMGVMLDDYIRSLASVKAIFSQRAKLGYLLVVIENDMNKKHSQLEKMGQNIHSEKFKETKKEFLTFERRYNLTKMKWQEIGERIRDEFQNFSIDKIREFRNGMEISLEAAIESQKECIELWETFYQTSL</sequence>
<dbReference type="SUPFAM" id="SSF64268">
    <property type="entry name" value="PX domain"/>
    <property type="match status" value="1"/>
</dbReference>
<dbReference type="InterPro" id="IPR015404">
    <property type="entry name" value="Vps5_C"/>
</dbReference>
<feature type="domain" description="PX" evidence="2">
    <location>
        <begin position="282"/>
        <end position="397"/>
    </location>
</feature>
<proteinExistence type="predicted"/>
<evidence type="ECO:0000313" key="3">
    <source>
        <dbReference type="EMBL" id="CAI4064703.1"/>
    </source>
</evidence>
<reference evidence="3" key="1">
    <citation type="submission" date="2022-10" db="EMBL/GenBank/DDBJ databases">
        <authorList>
            <person name="Byrne P K."/>
        </authorList>
    </citation>
    <scope>NUCLEOTIDE SEQUENCE</scope>
    <source>
        <strain evidence="3">ZP964</strain>
    </source>
</reference>
<dbReference type="Proteomes" id="UP001162085">
    <property type="component" value="Chromosome 8"/>
</dbReference>
<dbReference type="InterPro" id="IPR001683">
    <property type="entry name" value="PX_dom"/>
</dbReference>
<dbReference type="Pfam" id="PF00787">
    <property type="entry name" value="PX"/>
    <property type="match status" value="1"/>
</dbReference>
<dbReference type="InterPro" id="IPR027267">
    <property type="entry name" value="AH/BAR_dom_sf"/>
</dbReference>
<dbReference type="InterPro" id="IPR035803">
    <property type="entry name" value="BAR_Vps5"/>
</dbReference>
<dbReference type="SMART" id="SM00312">
    <property type="entry name" value="PX"/>
    <property type="match status" value="1"/>
</dbReference>
<dbReference type="CDD" id="cd06861">
    <property type="entry name" value="PX_Vps5p"/>
    <property type="match status" value="1"/>
</dbReference>
<feature type="compositionally biased region" description="Polar residues" evidence="1">
    <location>
        <begin position="181"/>
        <end position="192"/>
    </location>
</feature>
<dbReference type="PROSITE" id="PS50195">
    <property type="entry name" value="PX"/>
    <property type="match status" value="1"/>
</dbReference>
<keyword evidence="4" id="KW-1185">Reference proteome</keyword>
<dbReference type="Gene3D" id="1.20.1270.60">
    <property type="entry name" value="Arfaptin homology (AH) domain/BAR domain"/>
    <property type="match status" value="1"/>
</dbReference>
<dbReference type="EMBL" id="OX365935">
    <property type="protein sequence ID" value="CAI4064703.1"/>
    <property type="molecule type" value="Genomic_DNA"/>
</dbReference>
<feature type="compositionally biased region" description="Polar residues" evidence="1">
    <location>
        <begin position="137"/>
        <end position="154"/>
    </location>
</feature>
<dbReference type="PANTHER" id="PTHR10555">
    <property type="entry name" value="SORTING NEXIN"/>
    <property type="match status" value="1"/>
</dbReference>
<evidence type="ECO:0000259" key="2">
    <source>
        <dbReference type="PROSITE" id="PS50195"/>
    </source>
</evidence>
<feature type="region of interest" description="Disordered" evidence="1">
    <location>
        <begin position="1"/>
        <end position="69"/>
    </location>
</feature>
<dbReference type="Gene3D" id="3.30.1520.10">
    <property type="entry name" value="Phox-like domain"/>
    <property type="match status" value="1"/>
</dbReference>
<dbReference type="InterPro" id="IPR036871">
    <property type="entry name" value="PX_dom_sf"/>
</dbReference>
<feature type="compositionally biased region" description="Basic residues" evidence="1">
    <location>
        <begin position="171"/>
        <end position="180"/>
    </location>
</feature>
<dbReference type="PANTHER" id="PTHR10555:SF170">
    <property type="entry name" value="FI18122P1"/>
    <property type="match status" value="1"/>
</dbReference>
<name>A0ABN8WUE3_SACUV</name>
<evidence type="ECO:0000256" key="1">
    <source>
        <dbReference type="SAM" id="MobiDB-lite"/>
    </source>
</evidence>
<dbReference type="CDD" id="cd07627">
    <property type="entry name" value="BAR_Vps5p"/>
    <property type="match status" value="1"/>
</dbReference>
<dbReference type="Pfam" id="PF09325">
    <property type="entry name" value="Vps5"/>
    <property type="match status" value="1"/>
</dbReference>
<dbReference type="InterPro" id="IPR037868">
    <property type="entry name" value="PX_Vps5"/>
</dbReference>